<dbReference type="PATRIC" id="fig|879567.3.peg.1472"/>
<proteinExistence type="predicted"/>
<dbReference type="Pfam" id="PF03692">
    <property type="entry name" value="CxxCxxCC"/>
    <property type="match status" value="1"/>
</dbReference>
<reference evidence="2" key="2">
    <citation type="journal article" date="2013" name="Stand. Genomic Sci.">
        <title>Complete genome sequence of Desulfocapsa sulfexigens, a marine deltaproteobacterium specialized in disproportionating inorganic sulfur compounds.</title>
        <authorList>
            <person name="Finster K.W."/>
            <person name="Kjeldsen K.U."/>
            <person name="Kube M."/>
            <person name="Reinhardt R."/>
            <person name="Mussmann M."/>
            <person name="Amann R."/>
            <person name="Schreiber L."/>
        </authorList>
    </citation>
    <scope>NUCLEOTIDE SEQUENCE [LARGE SCALE GENOMIC DNA]</scope>
    <source>
        <strain evidence="2">DSM 10523 / SB164P1</strain>
    </source>
</reference>
<gene>
    <name evidence="1" type="ordered locus">BN4_11413</name>
</gene>
<evidence type="ECO:0000313" key="1">
    <source>
        <dbReference type="EMBL" id="CCH48648.1"/>
    </source>
</evidence>
<organism evidence="1 2">
    <name type="scientific">Pseudodesulfovibrio piezophilus (strain DSM 21447 / JCM 15486 / C1TLV30)</name>
    <name type="common">Desulfovibrio piezophilus</name>
    <dbReference type="NCBI Taxonomy" id="1322246"/>
    <lineage>
        <taxon>Bacteria</taxon>
        <taxon>Pseudomonadati</taxon>
        <taxon>Thermodesulfobacteriota</taxon>
        <taxon>Desulfovibrionia</taxon>
        <taxon>Desulfovibrionales</taxon>
        <taxon>Desulfovibrionaceae</taxon>
    </lineage>
</organism>
<reference evidence="1 2" key="1">
    <citation type="journal article" date="2013" name="PLoS ONE">
        <title>The first genomic and proteomic characterization of a deep-sea sulfate reducer: insights into the piezophilic lifestyle of Desulfovibrio piezophilus.</title>
        <authorList>
            <person name="Pradel N."/>
            <person name="Ji B."/>
            <person name="Gimenez G."/>
            <person name="Talla E."/>
            <person name="Lenoble P."/>
            <person name="Garel M."/>
            <person name="Tamburini C."/>
            <person name="Fourquet P."/>
            <person name="Lebrun R."/>
            <person name="Bertin P."/>
            <person name="Denis Y."/>
            <person name="Pophillat M."/>
            <person name="Barbe V."/>
            <person name="Ollivier B."/>
            <person name="Dolla A."/>
        </authorList>
    </citation>
    <scope>NUCLEOTIDE SEQUENCE [LARGE SCALE GENOMIC DNA]</scope>
    <source>
        <strain evidence="2">DSM 10523 / SB164P1</strain>
    </source>
</reference>
<dbReference type="Proteomes" id="UP000011724">
    <property type="component" value="Chromosome"/>
</dbReference>
<sequence length="276" mass="30626">MNTGKKRTLLRTFRTPKKLPMKRHSATPYILDFGIGAPVRLELDLPDKTLSPFELVPHIYQITDAMITQTCKALALSGNTVQCGPGCGICCNQLVPISEYEAVHIATVVRNMPKGRRSRVINRFNQGIARLDKAGLVSKLAQAYTRDVHDQHKLLDLKKHYWRLAIPCPFLEENSCSIHPHRPVACRQYLVTSAPHQCAALYSSDARHEVVIHPADVGGALASFSGEGLAHSRALPLIFSLLAERGLLSQSPPTLHAHRMMNRFLDLLAIGFSRSN</sequence>
<dbReference type="STRING" id="1322246.BN4_11413"/>
<dbReference type="EMBL" id="FO203427">
    <property type="protein sequence ID" value="CCH48648.1"/>
    <property type="molecule type" value="Genomic_DNA"/>
</dbReference>
<dbReference type="AlphaFoldDB" id="M1WVP2"/>
<keyword evidence="2" id="KW-1185">Reference proteome</keyword>
<evidence type="ECO:0008006" key="3">
    <source>
        <dbReference type="Google" id="ProtNLM"/>
    </source>
</evidence>
<protein>
    <recommendedName>
        <fullName evidence="3">YkgJ family cysteine cluster protein</fullName>
    </recommendedName>
</protein>
<accession>M1WVP2</accession>
<dbReference type="KEGG" id="dpi:BN4_11413"/>
<dbReference type="InterPro" id="IPR005358">
    <property type="entry name" value="Puta_zinc/iron-chelating_dom"/>
</dbReference>
<evidence type="ECO:0000313" key="2">
    <source>
        <dbReference type="Proteomes" id="UP000011724"/>
    </source>
</evidence>
<dbReference type="eggNOG" id="COG0727">
    <property type="taxonomic scope" value="Bacteria"/>
</dbReference>
<name>M1WVP2_PSEP2</name>
<dbReference type="HOGENOM" id="CLU_1007331_0_0_7"/>
<dbReference type="BioCyc" id="DPIE1322246:BN4_RS07100-MONOMER"/>
<dbReference type="RefSeq" id="WP_015414694.1">
    <property type="nucleotide sequence ID" value="NC_020409.1"/>
</dbReference>